<dbReference type="Gramene" id="OMERI11G19280.1">
    <property type="protein sequence ID" value="OMERI11G19280.1"/>
    <property type="gene ID" value="OMERI11G19280"/>
</dbReference>
<evidence type="ECO:0000313" key="3">
    <source>
        <dbReference type="Proteomes" id="UP000008021"/>
    </source>
</evidence>
<sequence>MRASLSHTGISPSFLPTLFFSPHYPLNPPTPSPPLLTSLIASNSLSPSTQLLTSHTYPILATAAAISGDSQSGISGVDEGDGSLGQWQHQRGQQQFPGNDGGGSNVDGIDEGRVCNRQTRASGSIADNRGDDSRTDNNDDSGGGESNVGGIDEGRMHHRRARASGSVADDCGDDGGGGGRGDDGDGGRCNDDGRQWLLD</sequence>
<feature type="compositionally biased region" description="Low complexity" evidence="1">
    <location>
        <begin position="86"/>
        <end position="95"/>
    </location>
</feature>
<reference evidence="2" key="1">
    <citation type="submission" date="2015-04" db="UniProtKB">
        <authorList>
            <consortium name="EnsemblPlants"/>
        </authorList>
    </citation>
    <scope>IDENTIFICATION</scope>
</reference>
<keyword evidence="3" id="KW-1185">Reference proteome</keyword>
<dbReference type="AlphaFoldDB" id="A0A0E0F8S2"/>
<dbReference type="EnsemblPlants" id="OMERI11G19280.1">
    <property type="protein sequence ID" value="OMERI11G19280.1"/>
    <property type="gene ID" value="OMERI11G19280"/>
</dbReference>
<reference evidence="2" key="2">
    <citation type="submission" date="2018-05" db="EMBL/GenBank/DDBJ databases">
        <title>OmerRS3 (Oryza meridionalis Reference Sequence Version 3).</title>
        <authorList>
            <person name="Zhang J."/>
            <person name="Kudrna D."/>
            <person name="Lee S."/>
            <person name="Talag J."/>
            <person name="Welchert J."/>
            <person name="Wing R.A."/>
        </authorList>
    </citation>
    <scope>NUCLEOTIDE SEQUENCE [LARGE SCALE GENOMIC DNA]</scope>
    <source>
        <strain evidence="2">cv. OR44</strain>
    </source>
</reference>
<feature type="compositionally biased region" description="Basic and acidic residues" evidence="1">
    <location>
        <begin position="128"/>
        <end position="137"/>
    </location>
</feature>
<accession>A0A0E0F8S2</accession>
<feature type="region of interest" description="Disordered" evidence="1">
    <location>
        <begin position="69"/>
        <end position="199"/>
    </location>
</feature>
<evidence type="ECO:0000313" key="2">
    <source>
        <dbReference type="EnsemblPlants" id="OMERI11G19280.1"/>
    </source>
</evidence>
<name>A0A0E0F8S2_9ORYZ</name>
<organism evidence="2">
    <name type="scientific">Oryza meridionalis</name>
    <dbReference type="NCBI Taxonomy" id="40149"/>
    <lineage>
        <taxon>Eukaryota</taxon>
        <taxon>Viridiplantae</taxon>
        <taxon>Streptophyta</taxon>
        <taxon>Embryophyta</taxon>
        <taxon>Tracheophyta</taxon>
        <taxon>Spermatophyta</taxon>
        <taxon>Magnoliopsida</taxon>
        <taxon>Liliopsida</taxon>
        <taxon>Poales</taxon>
        <taxon>Poaceae</taxon>
        <taxon>BOP clade</taxon>
        <taxon>Oryzoideae</taxon>
        <taxon>Oryzeae</taxon>
        <taxon>Oryzinae</taxon>
        <taxon>Oryza</taxon>
    </lineage>
</organism>
<dbReference type="Proteomes" id="UP000008021">
    <property type="component" value="Chromosome 11"/>
</dbReference>
<proteinExistence type="predicted"/>
<protein>
    <submittedName>
        <fullName evidence="2">Uncharacterized protein</fullName>
    </submittedName>
</protein>
<feature type="compositionally biased region" description="Basic and acidic residues" evidence="1">
    <location>
        <begin position="180"/>
        <end position="199"/>
    </location>
</feature>
<evidence type="ECO:0000256" key="1">
    <source>
        <dbReference type="SAM" id="MobiDB-lite"/>
    </source>
</evidence>
<dbReference type="HOGENOM" id="CLU_1374146_0_0_1"/>